<feature type="non-terminal residue" evidence="1">
    <location>
        <position position="43"/>
    </location>
</feature>
<name>A0A9J9_9APHY</name>
<evidence type="ECO:0000313" key="1">
    <source>
        <dbReference type="EMBL" id="BAF35953.1"/>
    </source>
</evidence>
<gene>
    <name evidence="1" type="primary">hsp70</name>
</gene>
<sequence length="43" mass="4892">GWLARVQLKFDHCNTTTVSQPQFHLGNLKTNIQDSMASISQQF</sequence>
<dbReference type="AlphaFoldDB" id="A0A9J9"/>
<proteinExistence type="predicted"/>
<protein>
    <submittedName>
        <fullName evidence="1">Uncharacterized protein hsp70</fullName>
    </submittedName>
</protein>
<feature type="non-terminal residue" evidence="1">
    <location>
        <position position="1"/>
    </location>
</feature>
<dbReference type="EMBL" id="AB279765">
    <property type="protein sequence ID" value="BAF35953.1"/>
    <property type="molecule type" value="Genomic_DNA"/>
</dbReference>
<organism evidence="1">
    <name type="scientific">Fomitopsis pinicola</name>
    <dbReference type="NCBI Taxonomy" id="40483"/>
    <lineage>
        <taxon>Eukaryota</taxon>
        <taxon>Fungi</taxon>
        <taxon>Dikarya</taxon>
        <taxon>Basidiomycota</taxon>
        <taxon>Agaricomycotina</taxon>
        <taxon>Agaricomycetes</taxon>
        <taxon>Polyporales</taxon>
        <taxon>Fomitopsis</taxon>
    </lineage>
</organism>
<accession>A0A9J9</accession>
<reference evidence="1" key="1">
    <citation type="journal article" date="2007" name="Biosci. Biotechnol. Biochem.">
        <title>Molecular cloning of functional genes for high growth-temperature and salt tolerance of the basidiomycete Fomitopsis pinicola isolated in a mangrove forest in Micronesia.</title>
        <authorList>
            <person name="Miyazaki Y."/>
            <person name="Hiraide M."/>
            <person name="Shibuya H."/>
        </authorList>
    </citation>
    <scope>NUCLEOTIDE SEQUENCE</scope>
    <source>
        <strain evidence="1">130-2</strain>
    </source>
</reference>